<gene>
    <name evidence="2" type="ORF">NVS88_02745</name>
</gene>
<dbReference type="GO" id="GO:0016747">
    <property type="term" value="F:acyltransferase activity, transferring groups other than amino-acyl groups"/>
    <property type="evidence" value="ECO:0007669"/>
    <property type="project" value="InterPro"/>
</dbReference>
<name>A0A9X4M301_9ACTN</name>
<reference evidence="2" key="1">
    <citation type="submission" date="2022-08" db="EMBL/GenBank/DDBJ databases">
        <title>Genome analysis of Corynebacteriales strain.</title>
        <authorList>
            <person name="Lee S.D."/>
        </authorList>
    </citation>
    <scope>NUCLEOTIDE SEQUENCE</scope>
    <source>
        <strain evidence="2">D3-21</strain>
    </source>
</reference>
<evidence type="ECO:0000313" key="2">
    <source>
        <dbReference type="EMBL" id="MDG3013471.1"/>
    </source>
</evidence>
<dbReference type="RefSeq" id="WP_332519103.1">
    <property type="nucleotide sequence ID" value="NZ_JANRHA010000001.1"/>
</dbReference>
<evidence type="ECO:0000313" key="3">
    <source>
        <dbReference type="Proteomes" id="UP001152755"/>
    </source>
</evidence>
<comment type="caution">
    <text evidence="2">The sequence shown here is derived from an EMBL/GenBank/DDBJ whole genome shotgun (WGS) entry which is preliminary data.</text>
</comment>
<dbReference type="Pfam" id="PF00583">
    <property type="entry name" value="Acetyltransf_1"/>
    <property type="match status" value="1"/>
</dbReference>
<dbReference type="InterPro" id="IPR016181">
    <property type="entry name" value="Acyl_CoA_acyltransferase"/>
</dbReference>
<proteinExistence type="predicted"/>
<dbReference type="AlphaFoldDB" id="A0A9X4M301"/>
<sequence>MTASDREQIHRVNAAAFPTTAEAELVDALRADPDAWIAGLSTVATDDDGKVVAHALLSRCRVGGRPALVLGPCAVLPEHQRTGAGAAAIRAGLEAARELGENLVTVLGHPDYYPRFGFLRASEWGIAPGFDVPDEAMRVLSLDPTRPVPTGVIEYPPAFGV</sequence>
<dbReference type="EMBL" id="JANRHA010000001">
    <property type="protein sequence ID" value="MDG3013471.1"/>
    <property type="molecule type" value="Genomic_DNA"/>
</dbReference>
<dbReference type="PROSITE" id="PS51186">
    <property type="entry name" value="GNAT"/>
    <property type="match status" value="1"/>
</dbReference>
<dbReference type="Gene3D" id="3.40.630.30">
    <property type="match status" value="1"/>
</dbReference>
<evidence type="ECO:0000259" key="1">
    <source>
        <dbReference type="PROSITE" id="PS51186"/>
    </source>
</evidence>
<feature type="domain" description="N-acetyltransferase" evidence="1">
    <location>
        <begin position="1"/>
        <end position="139"/>
    </location>
</feature>
<keyword evidence="3" id="KW-1185">Reference proteome</keyword>
<organism evidence="2 3">
    <name type="scientific">Speluncibacter jeojiensis</name>
    <dbReference type="NCBI Taxonomy" id="2710754"/>
    <lineage>
        <taxon>Bacteria</taxon>
        <taxon>Bacillati</taxon>
        <taxon>Actinomycetota</taxon>
        <taxon>Actinomycetes</taxon>
        <taxon>Mycobacteriales</taxon>
        <taxon>Speluncibacteraceae</taxon>
        <taxon>Speluncibacter</taxon>
    </lineage>
</organism>
<protein>
    <submittedName>
        <fullName evidence="2">N-acetyltransferase</fullName>
    </submittedName>
</protein>
<dbReference type="InterPro" id="IPR000182">
    <property type="entry name" value="GNAT_dom"/>
</dbReference>
<dbReference type="Proteomes" id="UP001152755">
    <property type="component" value="Unassembled WGS sequence"/>
</dbReference>
<accession>A0A9X4M301</accession>
<dbReference type="SUPFAM" id="SSF55729">
    <property type="entry name" value="Acyl-CoA N-acyltransferases (Nat)"/>
    <property type="match status" value="1"/>
</dbReference>